<dbReference type="AlphaFoldDB" id="A0AAD2DXZ0"/>
<gene>
    <name evidence="1" type="ORF">FPE_LOCUS17362</name>
</gene>
<proteinExistence type="predicted"/>
<dbReference type="InterPro" id="IPR007174">
    <property type="entry name" value="Las1"/>
</dbReference>
<keyword evidence="2" id="KW-1185">Reference proteome</keyword>
<dbReference type="GO" id="GO:0030687">
    <property type="term" value="C:preribosome, large subunit precursor"/>
    <property type="evidence" value="ECO:0007669"/>
    <property type="project" value="TreeGrafter"/>
</dbReference>
<reference evidence="1" key="1">
    <citation type="submission" date="2023-05" db="EMBL/GenBank/DDBJ databases">
        <authorList>
            <person name="Huff M."/>
        </authorList>
    </citation>
    <scope>NUCLEOTIDE SEQUENCE</scope>
</reference>
<name>A0AAD2DXZ0_9LAMI</name>
<dbReference type="Proteomes" id="UP000834106">
    <property type="component" value="Chromosome 10"/>
</dbReference>
<protein>
    <recommendedName>
        <fullName evidence="3">Ribosomal biogenesis protein LAS1L</fullName>
    </recommendedName>
</protein>
<evidence type="ECO:0008006" key="3">
    <source>
        <dbReference type="Google" id="ProtNLM"/>
    </source>
</evidence>
<dbReference type="GO" id="GO:0000470">
    <property type="term" value="P:maturation of LSU-rRNA"/>
    <property type="evidence" value="ECO:0007669"/>
    <property type="project" value="TreeGrafter"/>
</dbReference>
<dbReference type="GO" id="GO:0000460">
    <property type="term" value="P:maturation of 5.8S rRNA"/>
    <property type="evidence" value="ECO:0007669"/>
    <property type="project" value="TreeGrafter"/>
</dbReference>
<sequence length="375" mass="42294">MKFFCLRPVRHLKHRSSLKPSLSVICYLFCCSLGVNSLTVSPTLSPPACSPVRSSDPSPFAPALTPAPTLVRVGPCCLLPKVQYGCDTISWDEWNFVKTSLFSSSPDSINCALQRISTWRSRGCIPVVIEVTASIIEIQQKDPFFRDDLREGALQSQEMLSMLYCMAIMRLVNGVVEKTRKKTEISIGEAANAIGIPRMLIDIRHEGSHRDLPSLQLVRLASMKALDWLKSYYWEPQEKAIPVNQTADLRKEIKCSLRELSLSLKVKQTTRSNSLQVKGKCVRQMDHLHGHSKFLFLMAGKTSHCKITGSKKQASDSSDFTEVAVEPQIGHEKQQTVSVFDKRHKEIMRCEIGEHHCLDNFAKSRQIELLAYLFE</sequence>
<dbReference type="PANTHER" id="PTHR15002:SF0">
    <property type="entry name" value="RIBOSOMAL BIOGENESIS PROTEIN LAS1L"/>
    <property type="match status" value="1"/>
</dbReference>
<dbReference type="GO" id="GO:0004519">
    <property type="term" value="F:endonuclease activity"/>
    <property type="evidence" value="ECO:0007669"/>
    <property type="project" value="InterPro"/>
</dbReference>
<accession>A0AAD2DXZ0</accession>
<dbReference type="PANTHER" id="PTHR15002">
    <property type="entry name" value="RIBOSOMAL BIOGENESIS PROTEIN LAS1L"/>
    <property type="match status" value="1"/>
</dbReference>
<dbReference type="EMBL" id="OU503045">
    <property type="protein sequence ID" value="CAI9768928.1"/>
    <property type="molecule type" value="Genomic_DNA"/>
</dbReference>
<evidence type="ECO:0000313" key="1">
    <source>
        <dbReference type="EMBL" id="CAI9768928.1"/>
    </source>
</evidence>
<dbReference type="GO" id="GO:0090730">
    <property type="term" value="C:Las1 complex"/>
    <property type="evidence" value="ECO:0007669"/>
    <property type="project" value="InterPro"/>
</dbReference>
<evidence type="ECO:0000313" key="2">
    <source>
        <dbReference type="Proteomes" id="UP000834106"/>
    </source>
</evidence>
<organism evidence="1 2">
    <name type="scientific">Fraxinus pennsylvanica</name>
    <dbReference type="NCBI Taxonomy" id="56036"/>
    <lineage>
        <taxon>Eukaryota</taxon>
        <taxon>Viridiplantae</taxon>
        <taxon>Streptophyta</taxon>
        <taxon>Embryophyta</taxon>
        <taxon>Tracheophyta</taxon>
        <taxon>Spermatophyta</taxon>
        <taxon>Magnoliopsida</taxon>
        <taxon>eudicotyledons</taxon>
        <taxon>Gunneridae</taxon>
        <taxon>Pentapetalae</taxon>
        <taxon>asterids</taxon>
        <taxon>lamiids</taxon>
        <taxon>Lamiales</taxon>
        <taxon>Oleaceae</taxon>
        <taxon>Oleeae</taxon>
        <taxon>Fraxinus</taxon>
    </lineage>
</organism>
<dbReference type="Pfam" id="PF04031">
    <property type="entry name" value="Las1"/>
    <property type="match status" value="1"/>
</dbReference>